<accession>B3PKY9</accession>
<evidence type="ECO:0000313" key="2">
    <source>
        <dbReference type="Proteomes" id="UP000001036"/>
    </source>
</evidence>
<dbReference type="SUPFAM" id="SSF49899">
    <property type="entry name" value="Concanavalin A-like lectins/glucanases"/>
    <property type="match status" value="1"/>
</dbReference>
<dbReference type="STRING" id="498211.CJA_2502"/>
<dbReference type="HOGENOM" id="CLU_231655_0_0_6"/>
<dbReference type="InterPro" id="IPR013320">
    <property type="entry name" value="ConA-like_dom_sf"/>
</dbReference>
<dbReference type="Proteomes" id="UP000001036">
    <property type="component" value="Chromosome"/>
</dbReference>
<keyword evidence="2" id="KW-1185">Reference proteome</keyword>
<organism evidence="1 2">
    <name type="scientific">Cellvibrio japonicus (strain Ueda107)</name>
    <name type="common">Pseudomonas fluorescens subsp. cellulosa</name>
    <dbReference type="NCBI Taxonomy" id="498211"/>
    <lineage>
        <taxon>Bacteria</taxon>
        <taxon>Pseudomonadati</taxon>
        <taxon>Pseudomonadota</taxon>
        <taxon>Gammaproteobacteria</taxon>
        <taxon>Cellvibrionales</taxon>
        <taxon>Cellvibrionaceae</taxon>
        <taxon>Cellvibrio</taxon>
    </lineage>
</organism>
<dbReference type="eggNOG" id="COG3210">
    <property type="taxonomic scope" value="Bacteria"/>
</dbReference>
<reference evidence="1 2" key="1">
    <citation type="journal article" date="2008" name="J. Bacteriol.">
        <title>Insights into plant cell wall degradation from the genome sequence of the soil bacterium Cellvibrio japonicus.</title>
        <authorList>
            <person name="Deboy R.T."/>
            <person name="Mongodin E.F."/>
            <person name="Fouts D.E."/>
            <person name="Tailford L.E."/>
            <person name="Khouri H."/>
            <person name="Emerson J.B."/>
            <person name="Mohamoud Y."/>
            <person name="Watkins K."/>
            <person name="Henrissat B."/>
            <person name="Gilbert H.J."/>
            <person name="Nelson K.E."/>
        </authorList>
    </citation>
    <scope>NUCLEOTIDE SEQUENCE [LARGE SCALE GENOMIC DNA]</scope>
    <source>
        <strain evidence="1 2">Ueda107</strain>
    </source>
</reference>
<evidence type="ECO:0000313" key="1">
    <source>
        <dbReference type="EMBL" id="ACE83427.1"/>
    </source>
</evidence>
<protein>
    <recommendedName>
        <fullName evidence="3">Big-1 domain-containing protein</fullName>
    </recommendedName>
</protein>
<dbReference type="InterPro" id="IPR013783">
    <property type="entry name" value="Ig-like_fold"/>
</dbReference>
<dbReference type="Gene3D" id="2.60.40.10">
    <property type="entry name" value="Immunoglobulins"/>
    <property type="match status" value="2"/>
</dbReference>
<sequence>MVLDTQGKPILVEYNEDGEEVSVVNWTGEFKDLSIISVHEYRMEKARYDVYMESRKDDLAKDAEIVSVEKFKQTDYKAADGKTNIIKPQLKSYVKSVLVRGQSNRILTSGHSGAWEPLVLLSFSVDLSQEAPGIPEKGTLLLNDKGQVIHSTVNNIAPRVGFFGDPNESQEFYSGIRKYDDEIFGPVKHVKVYISPEVFPGSLALTDSQGKYSMRFYLPYCPGGFDYTTDVWAELHYANFSPYGAPLIPYYLRRQDWTYCYDPLPVGGFLGLAAYVNASAMAASLSTYFYSIDLKVDVMFLSGRIFLRNPDGSPISVTNITEYEAETADNKRISQNHYDFDGDGEYDTVVLGRMVDQPQEDGSTKKVFEPYPAESLENLQDPAALQGIYLSSSIKKGSGATDSEPDFVRLADTEKKFQSNGLLKSISKDDFKNTDILVFRESTGKLVLERQGLKDEEISSRVDIGLGEGEQSYFYRLMLRGPMDHNLNIGAINRSKNWEDWAEDYRLAEPLRKREADHLKSGEWIRLVVINRATGYVGTQRIQLTDASMNSGSLLSVKLEDTFLEPPNLKIWAERKYTLDKGVVNAENKDKEYLVGQEGAALTSDTAIEVFTEWLDHDGRPLPEGLSEDNGKQYGLTGRLARAAGNQSLVAVSPSDLANFPIPPGRNTQVLKISDNLTTPEHFYVHVSGTQKNEKPDFSGTNFGVGLEGRPQKFTPFLTPLFDENDTWQIYKAYRDLKREQDDDESSEPVVDLIKPLPTYSWSYRPEYQFSQYELEIAEINRITERDDGVEEKTNIFDAKTPVIASTDKLIEVLYSLFGAGVDRLNPIDGPQDLVLALGEEEIRLSVEPNQQIRFENIEHLAGLSPEDFLTIRLYSNQDAGNILWEYAFEHLILDTQLAGFDANAGRTLYVSADDPVVPLQARLLGYADRSEKIKTPIVVNWSAPGASLETTSESDDDQGVFFNEVRLPPVTGASTRVAIKLVGVEETKAELPKFEVVPGVPAQISVDQSQGNLSVGGLGQTTVTFVIRDKNNNLVADGTGVSFFPEGALLTVSADTATSSGRASVTMEGGDYAEQARLTIHVGDQSHTIDLNVRPLNVALSAPTNLEAGKSGPVVVTVTDQDGAPAAGIDVSLGSTYGYLQATELITDANGIATTTVTAPGSQGIGEITAQVLRTSVKRQAFSVNYGNPEERDLEVANAAVIGDRAGNGTFTYDRFDGVGVHVPYETTADIQVKGAVGEPVTVTLGDSHDPNLAPIAAYFFNQIDDNTLDDDGGRFPLKGMQVSPQQNARLGAGTSMAFNPGTSKAWGDGVSALGLAQNTGFTLEVYPKGEVGGDLVNLGQGGQRLSYSGMRFSYRVRTTEGDFTVTSNPIFPARWYQVSARYQGGKLELWVNDQRYETPASGAVDYLWSGNSSGNDDPEANHDLVIAGDFNGYLDNLKWYNWASSPVLTFADGSTQTTVTLVEELETLSLRSTGKLHEHGGQISLHRVAVHTDKVHQYASLISLQAFEVMAGMHSEGTPLDLQTVALPLNFLFPQAHAGFWGGVMGVVGFFLPVQELGIVLQQLAYAVTDPDKFEGDTFIVNLIIAATYLPPGRVLQPFAKSLGVLFRTLKGINPKFLKYFGGMFSGVISRAKKGQFDILWHMIPFFIVIAEMYNDPEARKGLEFMFRTVDSGEDILSWVEYLALPAEGWDGDGEIPEVALFEPQQPALPLGWMMNQAYAQKNVLKRISGKVAGASLAKAVNRISKESAEHLPDTLKVIVQTAKSADAAAIRKYLFKPGLLVAATGVAVRQGAKGVANFLKGKTNARYKPITFIATVAYLEWELACGRLLDIKSGEKKDATAEEKASASDNLAALECDDKGITGGKNRWEVYSLYERVLADSITKEFDEEPIVDEGENYRDFAHGHGAMYHLNQIAYYQILHRAGGKKIKAIEGNRWIWLYKDSEKRVDYEDATNRKDSNFKENIYGSYNRRVDIVLESGNGAEQWIELKSYSALSDTGPGLTKLAATKGKPFEAWGLGKGHKGSEYVLPKQFSLDRAAANVKHARMPLDEQDQNQVISVSNDFKWRFQKFKIKSPKTNKLEVSPGLGNQNDKDTIYGGLTQPIQEHQGKYKDIFETNMGKNITAKDHIEYADLKEFLQSLASIGFEEALEAIKEEEL</sequence>
<gene>
    <name evidence="1" type="ordered locus">CJA_2502</name>
</gene>
<name>B3PKY9_CELJU</name>
<dbReference type="KEGG" id="cja:CJA_2502"/>
<dbReference type="SUPFAM" id="SSF49373">
    <property type="entry name" value="Invasin/intimin cell-adhesion fragments"/>
    <property type="match status" value="2"/>
</dbReference>
<dbReference type="EMBL" id="CP000934">
    <property type="protein sequence ID" value="ACE83427.1"/>
    <property type="molecule type" value="Genomic_DNA"/>
</dbReference>
<proteinExistence type="predicted"/>
<dbReference type="InterPro" id="IPR008964">
    <property type="entry name" value="Invasin/intimin_cell_adhesion"/>
</dbReference>
<evidence type="ECO:0008006" key="3">
    <source>
        <dbReference type="Google" id="ProtNLM"/>
    </source>
</evidence>